<dbReference type="PANTHER" id="PTHR43553:SF24">
    <property type="entry name" value="ENERGY-COUPLING FACTOR TRANSPORTER ATP-BINDING PROTEIN ECFA1"/>
    <property type="match status" value="1"/>
</dbReference>
<evidence type="ECO:0000256" key="4">
    <source>
        <dbReference type="ARBA" id="ARBA00022741"/>
    </source>
</evidence>
<evidence type="ECO:0000256" key="1">
    <source>
        <dbReference type="ARBA" id="ARBA00005417"/>
    </source>
</evidence>
<evidence type="ECO:0000256" key="5">
    <source>
        <dbReference type="ARBA" id="ARBA00022840"/>
    </source>
</evidence>
<dbReference type="InterPro" id="IPR015856">
    <property type="entry name" value="ABC_transpr_CbiO/EcfA_su"/>
</dbReference>
<evidence type="ECO:0000256" key="2">
    <source>
        <dbReference type="ARBA" id="ARBA00022448"/>
    </source>
</evidence>
<dbReference type="Pfam" id="PF00005">
    <property type="entry name" value="ABC_tran"/>
    <property type="match status" value="1"/>
</dbReference>
<evidence type="ECO:0000313" key="10">
    <source>
        <dbReference type="Proteomes" id="UP001597282"/>
    </source>
</evidence>
<evidence type="ECO:0000256" key="3">
    <source>
        <dbReference type="ARBA" id="ARBA00022475"/>
    </source>
</evidence>
<protein>
    <submittedName>
        <fullName evidence="9">Energy-coupling factor ABC transporter ATP-binding protein</fullName>
    </submittedName>
</protein>
<evidence type="ECO:0000313" key="9">
    <source>
        <dbReference type="EMBL" id="MFD1427647.1"/>
    </source>
</evidence>
<dbReference type="SUPFAM" id="SSF52540">
    <property type="entry name" value="P-loop containing nucleoside triphosphate hydrolases"/>
    <property type="match status" value="1"/>
</dbReference>
<dbReference type="InterPro" id="IPR003439">
    <property type="entry name" value="ABC_transporter-like_ATP-bd"/>
</dbReference>
<comment type="similarity">
    <text evidence="1">Belongs to the ABC transporter superfamily.</text>
</comment>
<evidence type="ECO:0000256" key="7">
    <source>
        <dbReference type="ARBA" id="ARBA00023136"/>
    </source>
</evidence>
<keyword evidence="3" id="KW-1003">Cell membrane</keyword>
<organism evidence="9 10">
    <name type="scientific">Kroppenstedtia sanguinis</name>
    <dbReference type="NCBI Taxonomy" id="1380684"/>
    <lineage>
        <taxon>Bacteria</taxon>
        <taxon>Bacillati</taxon>
        <taxon>Bacillota</taxon>
        <taxon>Bacilli</taxon>
        <taxon>Bacillales</taxon>
        <taxon>Thermoactinomycetaceae</taxon>
        <taxon>Kroppenstedtia</taxon>
    </lineage>
</organism>
<keyword evidence="2" id="KW-0813">Transport</keyword>
<dbReference type="InterPro" id="IPR050095">
    <property type="entry name" value="ECF_ABC_transporter_ATP-bd"/>
</dbReference>
<gene>
    <name evidence="9" type="ORF">ACFQ4Y_12095</name>
</gene>
<name>A0ABW4CA51_9BACL</name>
<keyword evidence="7" id="KW-0472">Membrane</keyword>
<dbReference type="GO" id="GO:0005524">
    <property type="term" value="F:ATP binding"/>
    <property type="evidence" value="ECO:0007669"/>
    <property type="project" value="UniProtKB-KW"/>
</dbReference>
<sequence length="267" mass="29404">MIRVENLSFSYQKDVPVLQDITLHFDHRPTAIIGRNGAGKTTFVKLLKGLLRPDRGEITVGDTDVGAATAASLARQVGLVFQNPDDQIFKGNVLEEVLFGPLNIGQDPETARQNALDALEMVGLEQRLEVNPQDLSLSEKKMVCIAAVVAMDTDIVILDEPTIAQDPQGKERIRQIIGTLTGRGKGVLTIIHDMDFVAECFERTIVLNRGRVLFDGETRDIFSRPDLLRRAHLEPPAVARLGAELGLSDTFLTVEELVTALRQARES</sequence>
<accession>A0ABW4CA51</accession>
<comment type="caution">
    <text evidence="9">The sequence shown here is derived from an EMBL/GenBank/DDBJ whole genome shotgun (WGS) entry which is preliminary data.</text>
</comment>
<dbReference type="CDD" id="cd03225">
    <property type="entry name" value="ABC_cobalt_CbiO_domain1"/>
    <property type="match status" value="1"/>
</dbReference>
<keyword evidence="5 9" id="KW-0067">ATP-binding</keyword>
<reference evidence="10" key="1">
    <citation type="journal article" date="2019" name="Int. J. Syst. Evol. Microbiol.">
        <title>The Global Catalogue of Microorganisms (GCM) 10K type strain sequencing project: providing services to taxonomists for standard genome sequencing and annotation.</title>
        <authorList>
            <consortium name="The Broad Institute Genomics Platform"/>
            <consortium name="The Broad Institute Genome Sequencing Center for Infectious Disease"/>
            <person name="Wu L."/>
            <person name="Ma J."/>
        </authorList>
    </citation>
    <scope>NUCLEOTIDE SEQUENCE [LARGE SCALE GENOMIC DNA]</scope>
    <source>
        <strain evidence="10">S1</strain>
    </source>
</reference>
<keyword evidence="10" id="KW-1185">Reference proteome</keyword>
<dbReference type="EMBL" id="JBHTNU010000011">
    <property type="protein sequence ID" value="MFD1427647.1"/>
    <property type="molecule type" value="Genomic_DNA"/>
</dbReference>
<proteinExistence type="inferred from homology"/>
<evidence type="ECO:0000256" key="6">
    <source>
        <dbReference type="ARBA" id="ARBA00022967"/>
    </source>
</evidence>
<dbReference type="InterPro" id="IPR003593">
    <property type="entry name" value="AAA+_ATPase"/>
</dbReference>
<evidence type="ECO:0000259" key="8">
    <source>
        <dbReference type="PROSITE" id="PS50893"/>
    </source>
</evidence>
<dbReference type="Proteomes" id="UP001597282">
    <property type="component" value="Unassembled WGS sequence"/>
</dbReference>
<dbReference type="InterPro" id="IPR027417">
    <property type="entry name" value="P-loop_NTPase"/>
</dbReference>
<dbReference type="SMART" id="SM00382">
    <property type="entry name" value="AAA"/>
    <property type="match status" value="1"/>
</dbReference>
<keyword evidence="4" id="KW-0547">Nucleotide-binding</keyword>
<feature type="domain" description="ABC transporter" evidence="8">
    <location>
        <begin position="2"/>
        <end position="234"/>
    </location>
</feature>
<keyword evidence="6" id="KW-1278">Translocase</keyword>
<dbReference type="PROSITE" id="PS50893">
    <property type="entry name" value="ABC_TRANSPORTER_2"/>
    <property type="match status" value="1"/>
</dbReference>
<dbReference type="Gene3D" id="3.40.50.300">
    <property type="entry name" value="P-loop containing nucleotide triphosphate hydrolases"/>
    <property type="match status" value="1"/>
</dbReference>
<dbReference type="RefSeq" id="WP_380165881.1">
    <property type="nucleotide sequence ID" value="NZ_JBHTNU010000011.1"/>
</dbReference>
<dbReference type="PANTHER" id="PTHR43553">
    <property type="entry name" value="HEAVY METAL TRANSPORTER"/>
    <property type="match status" value="1"/>
</dbReference>